<dbReference type="CDD" id="cd19132">
    <property type="entry name" value="AKR_AKR5D1_E1"/>
    <property type="match status" value="1"/>
</dbReference>
<dbReference type="FunFam" id="3.20.20.100:FF:000002">
    <property type="entry name" value="2,5-diketo-D-gluconic acid reductase A"/>
    <property type="match status" value="1"/>
</dbReference>
<evidence type="ECO:0000313" key="9">
    <source>
        <dbReference type="Proteomes" id="UP000318521"/>
    </source>
</evidence>
<evidence type="ECO:0000256" key="1">
    <source>
        <dbReference type="ARBA" id="ARBA00007905"/>
    </source>
</evidence>
<feature type="site" description="Lowers pKa of active site Tyr" evidence="6">
    <location>
        <position position="76"/>
    </location>
</feature>
<dbReference type="InterPro" id="IPR023210">
    <property type="entry name" value="NADP_OxRdtase_dom"/>
</dbReference>
<evidence type="ECO:0000256" key="3">
    <source>
        <dbReference type="ARBA" id="ARBA00023002"/>
    </source>
</evidence>
<evidence type="ECO:0000256" key="4">
    <source>
        <dbReference type="PIRSR" id="PIRSR000097-1"/>
    </source>
</evidence>
<accession>A0A553ZUT9</accession>
<dbReference type="Proteomes" id="UP000318521">
    <property type="component" value="Unassembled WGS sequence"/>
</dbReference>
<dbReference type="PANTHER" id="PTHR43827">
    <property type="entry name" value="2,5-DIKETO-D-GLUCONIC ACID REDUCTASE"/>
    <property type="match status" value="1"/>
</dbReference>
<name>A0A553ZUT9_9BACI</name>
<dbReference type="PROSITE" id="PS00062">
    <property type="entry name" value="ALDOKETO_REDUCTASE_2"/>
    <property type="match status" value="1"/>
</dbReference>
<protein>
    <submittedName>
        <fullName evidence="8">Aldo/keto reductase</fullName>
    </submittedName>
</protein>
<keyword evidence="2" id="KW-0521">NADP</keyword>
<keyword evidence="3" id="KW-0560">Oxidoreductase</keyword>
<dbReference type="PRINTS" id="PR00069">
    <property type="entry name" value="ALDKETRDTASE"/>
</dbReference>
<evidence type="ECO:0000256" key="6">
    <source>
        <dbReference type="PIRSR" id="PIRSR000097-3"/>
    </source>
</evidence>
<dbReference type="InterPro" id="IPR020471">
    <property type="entry name" value="AKR"/>
</dbReference>
<evidence type="ECO:0000256" key="5">
    <source>
        <dbReference type="PIRSR" id="PIRSR000097-2"/>
    </source>
</evidence>
<dbReference type="SUPFAM" id="SSF51430">
    <property type="entry name" value="NAD(P)-linked oxidoreductase"/>
    <property type="match status" value="1"/>
</dbReference>
<comment type="caution">
    <text evidence="8">The sequence shown here is derived from an EMBL/GenBank/DDBJ whole genome shotgun (WGS) entry which is preliminary data.</text>
</comment>
<sequence length="279" mass="31478">MYMIPVRTTNDGLTLPAIGFGTASVKGAEGVHTMTSAIDAGYRLIDSAFNYENEGAVGAAVKRSSVSREQLRITSKLPGRHHEYKKAIMAIQESLLRADLDYYDLYLVHWPNPKQELFVEAWQALIDAKKWGLIRSIGVSNFLPEHIERLIDETGVTPSVNQVELHPYFSQEQQRSFDQQHGIITESWSPLGRASQVLEDRSIQTIADTHNKTISQIILRWHIQLGALPLPKASSIGRQLENLAVFDFELTEQDMVTISILTKTDGRIQDQDPAEYEEF</sequence>
<feature type="active site" description="Proton donor" evidence="4">
    <location>
        <position position="51"/>
    </location>
</feature>
<dbReference type="PIRSF" id="PIRSF000097">
    <property type="entry name" value="AKR"/>
    <property type="match status" value="1"/>
</dbReference>
<keyword evidence="9" id="KW-1185">Reference proteome</keyword>
<evidence type="ECO:0000256" key="2">
    <source>
        <dbReference type="ARBA" id="ARBA00022857"/>
    </source>
</evidence>
<dbReference type="PANTHER" id="PTHR43827:SF3">
    <property type="entry name" value="NADP-DEPENDENT OXIDOREDUCTASE DOMAIN-CONTAINING PROTEIN"/>
    <property type="match status" value="1"/>
</dbReference>
<gene>
    <name evidence="8" type="ORF">FN960_18315</name>
</gene>
<organism evidence="8 9">
    <name type="scientific">Alkalicoccobacillus porphyridii</name>
    <dbReference type="NCBI Taxonomy" id="2597270"/>
    <lineage>
        <taxon>Bacteria</taxon>
        <taxon>Bacillati</taxon>
        <taxon>Bacillota</taxon>
        <taxon>Bacilli</taxon>
        <taxon>Bacillales</taxon>
        <taxon>Bacillaceae</taxon>
        <taxon>Alkalicoccobacillus</taxon>
    </lineage>
</organism>
<dbReference type="EMBL" id="VLXZ01000015">
    <property type="protein sequence ID" value="TSB45076.1"/>
    <property type="molecule type" value="Genomic_DNA"/>
</dbReference>
<reference evidence="8 9" key="1">
    <citation type="submission" date="2019-07" db="EMBL/GenBank/DDBJ databases">
        <authorList>
            <person name="Park Y.J."/>
            <person name="Jeong S.E."/>
            <person name="Jung H.S."/>
        </authorList>
    </citation>
    <scope>NUCLEOTIDE SEQUENCE [LARGE SCALE GENOMIC DNA]</scope>
    <source>
        <strain evidence="9">P16(2019)</strain>
    </source>
</reference>
<evidence type="ECO:0000313" key="8">
    <source>
        <dbReference type="EMBL" id="TSB45076.1"/>
    </source>
</evidence>
<feature type="binding site" evidence="5">
    <location>
        <position position="109"/>
    </location>
    <ligand>
        <name>substrate</name>
    </ligand>
</feature>
<dbReference type="AlphaFoldDB" id="A0A553ZUT9"/>
<proteinExistence type="inferred from homology"/>
<feature type="domain" description="NADP-dependent oxidoreductase" evidence="7">
    <location>
        <begin position="18"/>
        <end position="259"/>
    </location>
</feature>
<comment type="similarity">
    <text evidence="1">Belongs to the aldo/keto reductase family.</text>
</comment>
<dbReference type="OrthoDB" id="9804790at2"/>
<dbReference type="Pfam" id="PF00248">
    <property type="entry name" value="Aldo_ket_red"/>
    <property type="match status" value="1"/>
</dbReference>
<dbReference type="GO" id="GO:0016616">
    <property type="term" value="F:oxidoreductase activity, acting on the CH-OH group of donors, NAD or NADP as acceptor"/>
    <property type="evidence" value="ECO:0007669"/>
    <property type="project" value="UniProtKB-ARBA"/>
</dbReference>
<dbReference type="InterPro" id="IPR018170">
    <property type="entry name" value="Aldo/ket_reductase_CS"/>
</dbReference>
<dbReference type="InterPro" id="IPR036812">
    <property type="entry name" value="NAD(P)_OxRdtase_dom_sf"/>
</dbReference>
<evidence type="ECO:0000259" key="7">
    <source>
        <dbReference type="Pfam" id="PF00248"/>
    </source>
</evidence>
<dbReference type="Gene3D" id="3.20.20.100">
    <property type="entry name" value="NADP-dependent oxidoreductase domain"/>
    <property type="match status" value="1"/>
</dbReference>
<dbReference type="PROSITE" id="PS00798">
    <property type="entry name" value="ALDOKETO_REDUCTASE_1"/>
    <property type="match status" value="1"/>
</dbReference>